<feature type="transmembrane region" description="Helical" evidence="4">
    <location>
        <begin position="571"/>
        <end position="592"/>
    </location>
</feature>
<sequence>MSQAAAPQEPVRSPGPRHVIGLDIGDGESALCWLSTDPDNMGAEPEVFERDTNEKSIITAIAWEYGKHDDEAENYDQDHEKNQTEDQTQDQDGDHEETTRLLIGEKAVMSRDCLQFSVNFKTAFDPEQQVMPRQVPFAQTLLREFFRRRPEVKEDCAVYVGHPAGWPVDAVEAYARQFAPLDVPVRLMPESQSALVHVRDRHAESRGNGVDRDALRKVLIVDVGSSTTDFTFVDDLEPSNLPVGTSLGCRRIDDALAALIRRELAEDKEFTDAVAMPGGAQMLRLVCRRAKEAQFSSGDADKGNFLTIPQGGATRFAPIIDKGGGRLRGVEIPRLVAAPGGWADDLRAVLARAKRHLGASRPQLIVVTGGGSRMPVVREACAEAFPDAAVRNDPAPSFTVARGLASAGRHRVGVERFRRDIRALKDQADFTGEIRTTLLESFDEVISLLRQRVALGAGHGDADATSLDDQIREMADVDAVFGRMRARLESSLTPLVLDICRAYGIRDDRFRLDLTVPNIVSAAMKARIRGVLWTAGTTQGILTSTGSAHGAGRVLMNGAVQAFRKGGAAPLLAAAGVVAAAGAVIVGGAAGIEYAARWRLQWVLETAHLEPTEITKLVEEVAESIAAQMDDRAEEIERFVNPVGTRRS</sequence>
<evidence type="ECO:0000313" key="5">
    <source>
        <dbReference type="EMBL" id="MFH8544481.1"/>
    </source>
</evidence>
<dbReference type="CDD" id="cd10170">
    <property type="entry name" value="ASKHA_NBD_HSP70"/>
    <property type="match status" value="1"/>
</dbReference>
<keyword evidence="4" id="KW-0472">Membrane</keyword>
<evidence type="ECO:0000256" key="4">
    <source>
        <dbReference type="SAM" id="Phobius"/>
    </source>
</evidence>
<proteinExistence type="inferred from homology"/>
<dbReference type="RefSeq" id="WP_397708245.1">
    <property type="nucleotide sequence ID" value="NZ_JBIRGN010000001.1"/>
</dbReference>
<dbReference type="PANTHER" id="PTHR42749:SF1">
    <property type="entry name" value="CELL SHAPE-DETERMINING PROTEIN MREB"/>
    <property type="match status" value="1"/>
</dbReference>
<keyword evidence="2" id="KW-0346">Stress response</keyword>
<evidence type="ECO:0000256" key="2">
    <source>
        <dbReference type="ARBA" id="ARBA00023016"/>
    </source>
</evidence>
<dbReference type="Proteomes" id="UP001610818">
    <property type="component" value="Unassembled WGS sequence"/>
</dbReference>
<accession>A0ABW7QHP1</accession>
<feature type="region of interest" description="Disordered" evidence="3">
    <location>
        <begin position="72"/>
        <end position="97"/>
    </location>
</feature>
<feature type="region of interest" description="Disordered" evidence="3">
    <location>
        <begin position="1"/>
        <end position="23"/>
    </location>
</feature>
<evidence type="ECO:0000256" key="1">
    <source>
        <dbReference type="ARBA" id="ARBA00007381"/>
    </source>
</evidence>
<evidence type="ECO:0000313" key="6">
    <source>
        <dbReference type="Proteomes" id="UP001610818"/>
    </source>
</evidence>
<dbReference type="Gene3D" id="3.90.640.10">
    <property type="entry name" value="Actin, Chain A, domain 4"/>
    <property type="match status" value="1"/>
</dbReference>
<dbReference type="InterPro" id="IPR018181">
    <property type="entry name" value="Heat_shock_70_CS"/>
</dbReference>
<dbReference type="PANTHER" id="PTHR42749">
    <property type="entry name" value="CELL SHAPE-DETERMINING PROTEIN MREB"/>
    <property type="match status" value="1"/>
</dbReference>
<keyword evidence="4" id="KW-1133">Transmembrane helix</keyword>
<keyword evidence="4" id="KW-0812">Transmembrane</keyword>
<gene>
    <name evidence="5" type="ORF">ACH4F9_05640</name>
</gene>
<protein>
    <submittedName>
        <fullName evidence="5">Hsp70 family protein</fullName>
    </submittedName>
</protein>
<comment type="similarity">
    <text evidence="1">Belongs to the heat shock protein 70 family.</text>
</comment>
<dbReference type="Gene3D" id="3.30.420.40">
    <property type="match status" value="2"/>
</dbReference>
<keyword evidence="6" id="KW-1185">Reference proteome</keyword>
<dbReference type="EMBL" id="JBIRGQ010000001">
    <property type="protein sequence ID" value="MFH8544481.1"/>
    <property type="molecule type" value="Genomic_DNA"/>
</dbReference>
<dbReference type="SUPFAM" id="SSF53067">
    <property type="entry name" value="Actin-like ATPase domain"/>
    <property type="match status" value="1"/>
</dbReference>
<organism evidence="5 6">
    <name type="scientific">Streptomyces longisporoflavus</name>
    <dbReference type="NCBI Taxonomy" id="28044"/>
    <lineage>
        <taxon>Bacteria</taxon>
        <taxon>Bacillati</taxon>
        <taxon>Actinomycetota</taxon>
        <taxon>Actinomycetes</taxon>
        <taxon>Kitasatosporales</taxon>
        <taxon>Streptomycetaceae</taxon>
        <taxon>Streptomyces</taxon>
    </lineage>
</organism>
<comment type="caution">
    <text evidence="5">The sequence shown here is derived from an EMBL/GenBank/DDBJ whole genome shotgun (WGS) entry which is preliminary data.</text>
</comment>
<feature type="compositionally biased region" description="Basic and acidic residues" evidence="3">
    <location>
        <begin position="72"/>
        <end position="84"/>
    </location>
</feature>
<evidence type="ECO:0000256" key="3">
    <source>
        <dbReference type="SAM" id="MobiDB-lite"/>
    </source>
</evidence>
<reference evidence="5 6" key="1">
    <citation type="submission" date="2024-10" db="EMBL/GenBank/DDBJ databases">
        <title>The Natural Products Discovery Center: Release of the First 8490 Sequenced Strains for Exploring Actinobacteria Biosynthetic Diversity.</title>
        <authorList>
            <person name="Kalkreuter E."/>
            <person name="Kautsar S.A."/>
            <person name="Yang D."/>
            <person name="Bader C.D."/>
            <person name="Teijaro C.N."/>
            <person name="Fluegel L."/>
            <person name="Davis C.M."/>
            <person name="Simpson J.R."/>
            <person name="Lauterbach L."/>
            <person name="Steele A.D."/>
            <person name="Gui C."/>
            <person name="Meng S."/>
            <person name="Li G."/>
            <person name="Viehrig K."/>
            <person name="Ye F."/>
            <person name="Su P."/>
            <person name="Kiefer A.F."/>
            <person name="Nichols A."/>
            <person name="Cepeda A.J."/>
            <person name="Yan W."/>
            <person name="Fan B."/>
            <person name="Jiang Y."/>
            <person name="Adhikari A."/>
            <person name="Zheng C.-J."/>
            <person name="Schuster L."/>
            <person name="Cowan T.M."/>
            <person name="Smanski M.J."/>
            <person name="Chevrette M.G."/>
            <person name="De Carvalho L.P.S."/>
            <person name="Shen B."/>
        </authorList>
    </citation>
    <scope>NUCLEOTIDE SEQUENCE [LARGE SCALE GENOMIC DNA]</scope>
    <source>
        <strain evidence="5 6">NPDC017990</strain>
    </source>
</reference>
<name>A0ABW7QHP1_9ACTN</name>
<dbReference type="InterPro" id="IPR043129">
    <property type="entry name" value="ATPase_NBD"/>
</dbReference>
<dbReference type="PROSITE" id="PS01036">
    <property type="entry name" value="HSP70_3"/>
    <property type="match status" value="1"/>
</dbReference>